<organism evidence="2">
    <name type="scientific">Xanthomonas citri pv. phaseoli var. fuscans</name>
    <dbReference type="NCBI Taxonomy" id="473423"/>
    <lineage>
        <taxon>Bacteria</taxon>
        <taxon>Pseudomonadati</taxon>
        <taxon>Pseudomonadota</taxon>
        <taxon>Gammaproteobacteria</taxon>
        <taxon>Lysobacterales</taxon>
        <taxon>Lysobacteraceae</taxon>
        <taxon>Xanthomonas</taxon>
    </lineage>
</organism>
<dbReference type="AlphaFoldDB" id="A0A808FDI6"/>
<feature type="region of interest" description="Disordered" evidence="1">
    <location>
        <begin position="1"/>
        <end position="45"/>
    </location>
</feature>
<dbReference type="EMBL" id="CP021018">
    <property type="protein sequence ID" value="ATS87882.1"/>
    <property type="molecule type" value="Genomic_DNA"/>
</dbReference>
<evidence type="ECO:0000313" key="2">
    <source>
        <dbReference type="EMBL" id="ATS87882.1"/>
    </source>
</evidence>
<name>A0A808FDI6_XANCI</name>
<sequence>MQGKGNGQEQAAAHRHFQAEGEGRRTCAWGDAATTPSTRRDKPSRAPCFHEFSVTRAGAQACACRGGHAGPCCPAKSSLAVRSPIASIVALRGAMQRDAHA</sequence>
<accession>A0A808FDI6</accession>
<evidence type="ECO:0000256" key="1">
    <source>
        <dbReference type="SAM" id="MobiDB-lite"/>
    </source>
</evidence>
<protein>
    <submittedName>
        <fullName evidence="2">Uncharacterized protein</fullName>
    </submittedName>
</protein>
<proteinExistence type="predicted"/>
<gene>
    <name evidence="2" type="ORF">XcfCFBP6167P_05645</name>
</gene>
<reference evidence="2" key="1">
    <citation type="journal article" date="2017" name="BMC Genomics">
        <title>Xanthomonas adaptation to common bean is associated with horizontal transfers of genes encoding TAL effectors.</title>
        <authorList>
            <person name="Ruh M."/>
            <person name="Briand M."/>
            <person name="Bonneau S."/>
            <person name="Jacques M.A."/>
            <person name="Chen N.W.G."/>
        </authorList>
    </citation>
    <scope>NUCLEOTIDE SEQUENCE [LARGE SCALE GENOMIC DNA]</scope>
    <source>
        <strain evidence="2">CFBP6167</strain>
    </source>
</reference>